<protein>
    <submittedName>
        <fullName evidence="2">DNA-binding protein</fullName>
    </submittedName>
</protein>
<feature type="domain" description="PPC" evidence="1">
    <location>
        <begin position="1"/>
        <end position="129"/>
    </location>
</feature>
<dbReference type="GO" id="GO:0003677">
    <property type="term" value="F:DNA binding"/>
    <property type="evidence" value="ECO:0007669"/>
    <property type="project" value="UniProtKB-KW"/>
</dbReference>
<dbReference type="Proteomes" id="UP000707356">
    <property type="component" value="Unassembled WGS sequence"/>
</dbReference>
<gene>
    <name evidence="2" type="ORF">KME07_15500</name>
</gene>
<dbReference type="AlphaFoldDB" id="A0A951U5J4"/>
<name>A0A951U5J4_9CYAN</name>
<evidence type="ECO:0000313" key="2">
    <source>
        <dbReference type="EMBL" id="MBW4466828.1"/>
    </source>
</evidence>
<keyword evidence="2" id="KW-0238">DNA-binding</keyword>
<reference evidence="2" key="1">
    <citation type="submission" date="2021-05" db="EMBL/GenBank/DDBJ databases">
        <authorList>
            <person name="Pietrasiak N."/>
            <person name="Ward R."/>
            <person name="Stajich J.E."/>
            <person name="Kurbessoian T."/>
        </authorList>
    </citation>
    <scope>NUCLEOTIDE SEQUENCE</scope>
    <source>
        <strain evidence="2">GSE-TBD4-15B</strain>
    </source>
</reference>
<reference evidence="2" key="2">
    <citation type="journal article" date="2022" name="Microbiol. Resour. Announc.">
        <title>Metagenome Sequencing to Explore Phylogenomics of Terrestrial Cyanobacteria.</title>
        <authorList>
            <person name="Ward R.D."/>
            <person name="Stajich J.E."/>
            <person name="Johansen J.R."/>
            <person name="Huntemann M."/>
            <person name="Clum A."/>
            <person name="Foster B."/>
            <person name="Foster B."/>
            <person name="Roux S."/>
            <person name="Palaniappan K."/>
            <person name="Varghese N."/>
            <person name="Mukherjee S."/>
            <person name="Reddy T.B.K."/>
            <person name="Daum C."/>
            <person name="Copeland A."/>
            <person name="Chen I.A."/>
            <person name="Ivanova N.N."/>
            <person name="Kyrpides N.C."/>
            <person name="Shapiro N."/>
            <person name="Eloe-Fadrosh E.A."/>
            <person name="Pietrasiak N."/>
        </authorList>
    </citation>
    <scope>NUCLEOTIDE SEQUENCE</scope>
    <source>
        <strain evidence="2">GSE-TBD4-15B</strain>
    </source>
</reference>
<organism evidence="2 3">
    <name type="scientific">Pegethrix bostrychoides GSE-TBD4-15B</name>
    <dbReference type="NCBI Taxonomy" id="2839662"/>
    <lineage>
        <taxon>Bacteria</taxon>
        <taxon>Bacillati</taxon>
        <taxon>Cyanobacteriota</taxon>
        <taxon>Cyanophyceae</taxon>
        <taxon>Oculatellales</taxon>
        <taxon>Oculatellaceae</taxon>
        <taxon>Pegethrix</taxon>
    </lineage>
</organism>
<dbReference type="PANTHER" id="PTHR34988:SF1">
    <property type="entry name" value="DNA-BINDING PROTEIN"/>
    <property type="match status" value="1"/>
</dbReference>
<sequence>MQVVALRLTPQQDLKIELDAYVQQQNLEAACILTCVGSLTQVTLRQANQSAATVYSGHFEIISLTGVMSKYGSHYHLAVADSAGQTSGGHLLKGCLIYTTAELVVGLMPQLSFRREPDPTTGFRELTILPVQPDQSCSARAAL</sequence>
<proteinExistence type="predicted"/>
<dbReference type="InterPro" id="IPR005175">
    <property type="entry name" value="PPC_dom"/>
</dbReference>
<dbReference type="PANTHER" id="PTHR34988">
    <property type="entry name" value="PROTEIN, PUTATIVE-RELATED"/>
    <property type="match status" value="1"/>
</dbReference>
<accession>A0A951U5J4</accession>
<evidence type="ECO:0000313" key="3">
    <source>
        <dbReference type="Proteomes" id="UP000707356"/>
    </source>
</evidence>
<dbReference type="PROSITE" id="PS51742">
    <property type="entry name" value="PPC"/>
    <property type="match status" value="1"/>
</dbReference>
<dbReference type="Pfam" id="PF03479">
    <property type="entry name" value="PCC"/>
    <property type="match status" value="1"/>
</dbReference>
<evidence type="ECO:0000259" key="1">
    <source>
        <dbReference type="PROSITE" id="PS51742"/>
    </source>
</evidence>
<dbReference type="EMBL" id="JAHHHV010000071">
    <property type="protein sequence ID" value="MBW4466828.1"/>
    <property type="molecule type" value="Genomic_DNA"/>
</dbReference>
<dbReference type="CDD" id="cd11378">
    <property type="entry name" value="DUF296"/>
    <property type="match status" value="1"/>
</dbReference>
<dbReference type="SUPFAM" id="SSF117856">
    <property type="entry name" value="AF0104/ALDC/Ptd012-like"/>
    <property type="match status" value="1"/>
</dbReference>
<comment type="caution">
    <text evidence="2">The sequence shown here is derived from an EMBL/GenBank/DDBJ whole genome shotgun (WGS) entry which is preliminary data.</text>
</comment>
<dbReference type="Gene3D" id="3.30.1330.80">
    <property type="entry name" value="Hypothetical protein, similar to alpha- acetolactate decarboxylase, domain 2"/>
    <property type="match status" value="1"/>
</dbReference>